<evidence type="ECO:0008006" key="5">
    <source>
        <dbReference type="Google" id="ProtNLM"/>
    </source>
</evidence>
<dbReference type="OrthoDB" id="4552877at2"/>
<reference evidence="3 4" key="1">
    <citation type="submission" date="2016-10" db="EMBL/GenBank/DDBJ databases">
        <authorList>
            <person name="de Groot N.N."/>
        </authorList>
    </citation>
    <scope>NUCLEOTIDE SEQUENCE [LARGE SCALE GENOMIC DNA]</scope>
    <source>
        <strain evidence="3 4">DSM 44892</strain>
    </source>
</reference>
<proteinExistence type="predicted"/>
<gene>
    <name evidence="3" type="ORF">SAMN05444695_10623</name>
</gene>
<evidence type="ECO:0000313" key="3">
    <source>
        <dbReference type="EMBL" id="SDI24673.1"/>
    </source>
</evidence>
<sequence>MKVRIRSVLVLLLAAAFVAACGQGDSDPADPAATGAESTTRAPRFTDQSDRPLVTYDPCLDIPESAIEEAGLDPLSKSEQDFPGDDRTFLGCTYITRRVVGVNILSTNSMLDEYIAKEAGTGQVQELTLDGRRAALLPSVNSSPACALNVETEFGYIVVTRNIFDSHPPRDQWCDGIEDMMRIFLRYLPEGA</sequence>
<dbReference type="RefSeq" id="WP_083343075.1">
    <property type="nucleotide sequence ID" value="NZ_CP048813.1"/>
</dbReference>
<dbReference type="EMBL" id="FNDN01000006">
    <property type="protein sequence ID" value="SDI24673.1"/>
    <property type="molecule type" value="Genomic_DNA"/>
</dbReference>
<evidence type="ECO:0000313" key="4">
    <source>
        <dbReference type="Proteomes" id="UP000183263"/>
    </source>
</evidence>
<feature type="chain" id="PRO_5039529969" description="DUF3558 domain-containing protein" evidence="2">
    <location>
        <begin position="23"/>
        <end position="192"/>
    </location>
</feature>
<dbReference type="Proteomes" id="UP000183263">
    <property type="component" value="Unassembled WGS sequence"/>
</dbReference>
<evidence type="ECO:0000256" key="2">
    <source>
        <dbReference type="SAM" id="SignalP"/>
    </source>
</evidence>
<protein>
    <recommendedName>
        <fullName evidence="5">DUF3558 domain-containing protein</fullName>
    </recommendedName>
</protein>
<accession>A0A1G8J0T0</accession>
<keyword evidence="2" id="KW-0732">Signal</keyword>
<dbReference type="PROSITE" id="PS51257">
    <property type="entry name" value="PROKAR_LIPOPROTEIN"/>
    <property type="match status" value="1"/>
</dbReference>
<organism evidence="3 4">
    <name type="scientific">Rhodococcus triatomae</name>
    <dbReference type="NCBI Taxonomy" id="300028"/>
    <lineage>
        <taxon>Bacteria</taxon>
        <taxon>Bacillati</taxon>
        <taxon>Actinomycetota</taxon>
        <taxon>Actinomycetes</taxon>
        <taxon>Mycobacteriales</taxon>
        <taxon>Nocardiaceae</taxon>
        <taxon>Rhodococcus</taxon>
    </lineage>
</organism>
<evidence type="ECO:0000256" key="1">
    <source>
        <dbReference type="SAM" id="MobiDB-lite"/>
    </source>
</evidence>
<feature type="signal peptide" evidence="2">
    <location>
        <begin position="1"/>
        <end position="22"/>
    </location>
</feature>
<keyword evidence="4" id="KW-1185">Reference proteome</keyword>
<feature type="region of interest" description="Disordered" evidence="1">
    <location>
        <begin position="25"/>
        <end position="50"/>
    </location>
</feature>
<dbReference type="InterPro" id="IPR024520">
    <property type="entry name" value="DUF3558"/>
</dbReference>
<name>A0A1G8J0T0_9NOCA</name>
<dbReference type="AlphaFoldDB" id="A0A1G8J0T0"/>
<dbReference type="Pfam" id="PF12079">
    <property type="entry name" value="DUF3558"/>
    <property type="match status" value="1"/>
</dbReference>